<sequence>MSSASSSLSAWRTHWQALAPRERQLLRAAAALVVLALLWWLALAPALDTLRHAPTRHAKLDSQLQAMQALQAEAQQLQKAPRLPTDAAARALQAAVAEHLGNSARLNITGDRATLTLQGTPATALAPWLAQARANAHAITQEARLVRNPGAGSPRWDGTIVLALPVR</sequence>
<evidence type="ECO:0000313" key="2">
    <source>
        <dbReference type="Proteomes" id="UP000199766"/>
    </source>
</evidence>
<keyword evidence="2" id="KW-1185">Reference proteome</keyword>
<organism evidence="1 2">
    <name type="scientific">Giesbergeria anulus</name>
    <dbReference type="NCBI Taxonomy" id="180197"/>
    <lineage>
        <taxon>Bacteria</taxon>
        <taxon>Pseudomonadati</taxon>
        <taxon>Pseudomonadota</taxon>
        <taxon>Betaproteobacteria</taxon>
        <taxon>Burkholderiales</taxon>
        <taxon>Comamonadaceae</taxon>
        <taxon>Giesbergeria</taxon>
    </lineage>
</organism>
<dbReference type="RefSeq" id="WP_091455276.1">
    <property type="nucleotide sequence ID" value="NZ_FOGD01000003.1"/>
</dbReference>
<name>A0A1H9KCC3_9BURK</name>
<proteinExistence type="predicted"/>
<gene>
    <name evidence="1" type="ORF">SAMN02982919_01518</name>
</gene>
<evidence type="ECO:0000313" key="1">
    <source>
        <dbReference type="EMBL" id="SEQ96794.1"/>
    </source>
</evidence>
<dbReference type="GO" id="GO:0015627">
    <property type="term" value="C:type II protein secretion system complex"/>
    <property type="evidence" value="ECO:0007669"/>
    <property type="project" value="InterPro"/>
</dbReference>
<dbReference type="Proteomes" id="UP000199766">
    <property type="component" value="Unassembled WGS sequence"/>
</dbReference>
<dbReference type="STRING" id="180197.SAMN02982919_01518"/>
<reference evidence="1 2" key="1">
    <citation type="submission" date="2016-10" db="EMBL/GenBank/DDBJ databases">
        <authorList>
            <person name="de Groot N.N."/>
        </authorList>
    </citation>
    <scope>NUCLEOTIDE SEQUENCE [LARGE SCALE GENOMIC DNA]</scope>
    <source>
        <strain evidence="1 2">ATCC 35958</strain>
    </source>
</reference>
<dbReference type="InterPro" id="IPR007690">
    <property type="entry name" value="T2SS_GspM"/>
</dbReference>
<dbReference type="Pfam" id="PF04612">
    <property type="entry name" value="T2SSM"/>
    <property type="match status" value="1"/>
</dbReference>
<dbReference type="GO" id="GO:0015628">
    <property type="term" value="P:protein secretion by the type II secretion system"/>
    <property type="evidence" value="ECO:0007669"/>
    <property type="project" value="InterPro"/>
</dbReference>
<accession>A0A1H9KCC3</accession>
<dbReference type="EMBL" id="FOGD01000003">
    <property type="protein sequence ID" value="SEQ96794.1"/>
    <property type="molecule type" value="Genomic_DNA"/>
</dbReference>
<dbReference type="AlphaFoldDB" id="A0A1H9KCC3"/>
<protein>
    <submittedName>
        <fullName evidence="1">General secretion pathway protein M</fullName>
    </submittedName>
</protein>
<dbReference type="OrthoDB" id="8687363at2"/>